<dbReference type="InterPro" id="IPR051964">
    <property type="entry name" value="Chaperone_stress_response"/>
</dbReference>
<keyword evidence="2 4" id="KW-0863">Zinc-finger</keyword>
<dbReference type="Pfam" id="PF00226">
    <property type="entry name" value="DnaJ"/>
    <property type="match status" value="1"/>
</dbReference>
<dbReference type="InterPro" id="IPR036236">
    <property type="entry name" value="Znf_C2H2_sf"/>
</dbReference>
<keyword evidence="3" id="KW-0862">Zinc</keyword>
<keyword evidence="1" id="KW-0479">Metal-binding</keyword>
<evidence type="ECO:0000313" key="9">
    <source>
        <dbReference type="Proteomes" id="UP000297245"/>
    </source>
</evidence>
<feature type="compositionally biased region" description="Acidic residues" evidence="5">
    <location>
        <begin position="355"/>
        <end position="369"/>
    </location>
</feature>
<dbReference type="Pfam" id="PF12171">
    <property type="entry name" value="zf-C2H2_jaz"/>
    <property type="match status" value="1"/>
</dbReference>
<evidence type="ECO:0000256" key="2">
    <source>
        <dbReference type="ARBA" id="ARBA00022771"/>
    </source>
</evidence>
<dbReference type="Gene3D" id="1.10.287.110">
    <property type="entry name" value="DnaJ domain"/>
    <property type="match status" value="1"/>
</dbReference>
<dbReference type="Gene3D" id="3.30.160.60">
    <property type="entry name" value="Classic Zinc Finger"/>
    <property type="match status" value="1"/>
</dbReference>
<dbReference type="GO" id="GO:0005737">
    <property type="term" value="C:cytoplasm"/>
    <property type="evidence" value="ECO:0007669"/>
    <property type="project" value="TreeGrafter"/>
</dbReference>
<feature type="compositionally biased region" description="Basic and acidic residues" evidence="5">
    <location>
        <begin position="438"/>
        <end position="449"/>
    </location>
</feature>
<dbReference type="PANTHER" id="PTHR44029">
    <property type="entry name" value="DNAJ HOMOLOG SUBFAMILY C MEMBER 21"/>
    <property type="match status" value="1"/>
</dbReference>
<reference evidence="8 9" key="1">
    <citation type="journal article" date="2019" name="Nat. Ecol. Evol.">
        <title>Megaphylogeny resolves global patterns of mushroom evolution.</title>
        <authorList>
            <person name="Varga T."/>
            <person name="Krizsan K."/>
            <person name="Foldi C."/>
            <person name="Dima B."/>
            <person name="Sanchez-Garcia M."/>
            <person name="Sanchez-Ramirez S."/>
            <person name="Szollosi G.J."/>
            <person name="Szarkandi J.G."/>
            <person name="Papp V."/>
            <person name="Albert L."/>
            <person name="Andreopoulos W."/>
            <person name="Angelini C."/>
            <person name="Antonin V."/>
            <person name="Barry K.W."/>
            <person name="Bougher N.L."/>
            <person name="Buchanan P."/>
            <person name="Buyck B."/>
            <person name="Bense V."/>
            <person name="Catcheside P."/>
            <person name="Chovatia M."/>
            <person name="Cooper J."/>
            <person name="Damon W."/>
            <person name="Desjardin D."/>
            <person name="Finy P."/>
            <person name="Geml J."/>
            <person name="Haridas S."/>
            <person name="Hughes K."/>
            <person name="Justo A."/>
            <person name="Karasinski D."/>
            <person name="Kautmanova I."/>
            <person name="Kiss B."/>
            <person name="Kocsube S."/>
            <person name="Kotiranta H."/>
            <person name="LaButti K.M."/>
            <person name="Lechner B.E."/>
            <person name="Liimatainen K."/>
            <person name="Lipzen A."/>
            <person name="Lukacs Z."/>
            <person name="Mihaltcheva S."/>
            <person name="Morgado L.N."/>
            <person name="Niskanen T."/>
            <person name="Noordeloos M.E."/>
            <person name="Ohm R.A."/>
            <person name="Ortiz-Santana B."/>
            <person name="Ovrebo C."/>
            <person name="Racz N."/>
            <person name="Riley R."/>
            <person name="Savchenko A."/>
            <person name="Shiryaev A."/>
            <person name="Soop K."/>
            <person name="Spirin V."/>
            <person name="Szebenyi C."/>
            <person name="Tomsovsky M."/>
            <person name="Tulloss R.E."/>
            <person name="Uehling J."/>
            <person name="Grigoriev I.V."/>
            <person name="Vagvolgyi C."/>
            <person name="Papp T."/>
            <person name="Martin F.M."/>
            <person name="Miettinen O."/>
            <person name="Hibbett D.S."/>
            <person name="Nagy L.G."/>
        </authorList>
    </citation>
    <scope>NUCLEOTIDE SEQUENCE [LARGE SCALE GENOMIC DNA]</scope>
    <source>
        <strain evidence="8 9">CBS 962.96</strain>
    </source>
</reference>
<evidence type="ECO:0000256" key="5">
    <source>
        <dbReference type="SAM" id="MobiDB-lite"/>
    </source>
</evidence>
<dbReference type="SMART" id="SM00271">
    <property type="entry name" value="DnaJ"/>
    <property type="match status" value="1"/>
</dbReference>
<dbReference type="GO" id="GO:0008270">
    <property type="term" value="F:zinc ion binding"/>
    <property type="evidence" value="ECO:0007669"/>
    <property type="project" value="UniProtKB-KW"/>
</dbReference>
<feature type="domain" description="J" evidence="6">
    <location>
        <begin position="15"/>
        <end position="81"/>
    </location>
</feature>
<dbReference type="SMART" id="SM00355">
    <property type="entry name" value="ZnF_C2H2"/>
    <property type="match status" value="2"/>
</dbReference>
<feature type="compositionally biased region" description="Low complexity" evidence="5">
    <location>
        <begin position="370"/>
        <end position="387"/>
    </location>
</feature>
<dbReference type="PROSITE" id="PS50076">
    <property type="entry name" value="DNAJ_2"/>
    <property type="match status" value="1"/>
</dbReference>
<dbReference type="SUPFAM" id="SSF46565">
    <property type="entry name" value="Chaperone J-domain"/>
    <property type="match status" value="1"/>
</dbReference>
<dbReference type="CDD" id="cd06257">
    <property type="entry name" value="DnaJ"/>
    <property type="match status" value="1"/>
</dbReference>
<dbReference type="PRINTS" id="PR00625">
    <property type="entry name" value="JDOMAIN"/>
</dbReference>
<name>A0A4S8MJ34_DENBC</name>
<evidence type="ECO:0000313" key="8">
    <source>
        <dbReference type="EMBL" id="THV02777.1"/>
    </source>
</evidence>
<dbReference type="Proteomes" id="UP000297245">
    <property type="component" value="Unassembled WGS sequence"/>
</dbReference>
<feature type="compositionally biased region" description="Basic and acidic residues" evidence="5">
    <location>
        <begin position="466"/>
        <end position="496"/>
    </location>
</feature>
<dbReference type="InterPro" id="IPR018253">
    <property type="entry name" value="DnaJ_domain_CS"/>
</dbReference>
<dbReference type="Pfam" id="PF00096">
    <property type="entry name" value="zf-C2H2"/>
    <property type="match status" value="1"/>
</dbReference>
<protein>
    <submittedName>
        <fullName evidence="8">DnaJ-domain-containing protein</fullName>
    </submittedName>
</protein>
<evidence type="ECO:0000256" key="1">
    <source>
        <dbReference type="ARBA" id="ARBA00022723"/>
    </source>
</evidence>
<feature type="region of interest" description="Disordered" evidence="5">
    <location>
        <begin position="346"/>
        <end position="514"/>
    </location>
</feature>
<dbReference type="AlphaFoldDB" id="A0A4S8MJ34"/>
<dbReference type="InterPro" id="IPR001623">
    <property type="entry name" value="DnaJ_domain"/>
</dbReference>
<dbReference type="EMBL" id="ML179073">
    <property type="protein sequence ID" value="THV02777.1"/>
    <property type="molecule type" value="Genomic_DNA"/>
</dbReference>
<dbReference type="SUPFAM" id="SSF57667">
    <property type="entry name" value="beta-beta-alpha zinc fingers"/>
    <property type="match status" value="1"/>
</dbReference>
<dbReference type="InterPro" id="IPR036869">
    <property type="entry name" value="J_dom_sf"/>
</dbReference>
<keyword evidence="9" id="KW-1185">Reference proteome</keyword>
<feature type="compositionally biased region" description="Basic and acidic residues" evidence="5">
    <location>
        <begin position="276"/>
        <end position="288"/>
    </location>
</feature>
<organism evidence="8 9">
    <name type="scientific">Dendrothele bispora (strain CBS 962.96)</name>
    <dbReference type="NCBI Taxonomy" id="1314807"/>
    <lineage>
        <taxon>Eukaryota</taxon>
        <taxon>Fungi</taxon>
        <taxon>Dikarya</taxon>
        <taxon>Basidiomycota</taxon>
        <taxon>Agaricomycotina</taxon>
        <taxon>Agaricomycetes</taxon>
        <taxon>Agaricomycetidae</taxon>
        <taxon>Agaricales</taxon>
        <taxon>Agaricales incertae sedis</taxon>
        <taxon>Dendrothele</taxon>
    </lineage>
</organism>
<feature type="compositionally biased region" description="Polar residues" evidence="5">
    <location>
        <begin position="260"/>
        <end position="273"/>
    </location>
</feature>
<dbReference type="InterPro" id="IPR054076">
    <property type="entry name" value="ZUO1-like_ZHD"/>
</dbReference>
<proteinExistence type="predicted"/>
<feature type="domain" description="C2H2-type" evidence="7">
    <location>
        <begin position="318"/>
        <end position="347"/>
    </location>
</feature>
<evidence type="ECO:0000259" key="7">
    <source>
        <dbReference type="PROSITE" id="PS50157"/>
    </source>
</evidence>
<feature type="compositionally biased region" description="Basic residues" evidence="5">
    <location>
        <begin position="421"/>
        <end position="431"/>
    </location>
</feature>
<dbReference type="Pfam" id="PF21884">
    <property type="entry name" value="ZUO1-like_ZHD"/>
    <property type="match status" value="1"/>
</dbReference>
<dbReference type="PROSITE" id="PS50157">
    <property type="entry name" value="ZINC_FINGER_C2H2_2"/>
    <property type="match status" value="1"/>
</dbReference>
<dbReference type="PROSITE" id="PS00636">
    <property type="entry name" value="DNAJ_1"/>
    <property type="match status" value="1"/>
</dbReference>
<gene>
    <name evidence="8" type="ORF">K435DRAFT_748598</name>
</gene>
<dbReference type="PROSITE" id="PS00028">
    <property type="entry name" value="ZINC_FINGER_C2H2_1"/>
    <property type="match status" value="2"/>
</dbReference>
<evidence type="ECO:0000256" key="4">
    <source>
        <dbReference type="PROSITE-ProRule" id="PRU00042"/>
    </source>
</evidence>
<dbReference type="InterPro" id="IPR013087">
    <property type="entry name" value="Znf_C2H2_type"/>
</dbReference>
<sequence length="562" mass="64469">MGAGPSTANNQEVVDYYHLLEVDENATADEIKRSFRRLALVHHPDKNPDDLEGATKRFATLQQAYEVLSDEQERAWYDSHRASLAPEPDEQTVYEDIRRGAPPPRARDRGLTVRHLTRFLDASIWNGFGDEGDGFFAIYRNLFTRLQAEEELASNGDVQLPSFGYSTWTWAPARKGEEATATRTFYNIWMNFATSKDFLWMDQWNPADGPDRRVRRLMEKENKKARDDARRDYNDTIRSLAKFIRKRDPRYRAHLARQAESANQVSGTSTPSHAQRKNEQDMESKAKYVEQEWQKLDSRAGQDDLEWAAAEGEDPEEWECVACGKTFRSEAAWDSHERSKKHMKEVERLRKEMQEENFELGLEAEEEPELQSSTSLQSSPSSSPTPQEGRDESLPPRSPPPTDPVSVDEGLDDPALDVHVNSRRARKKKTPKQPTDLSDGRLLKTEKMQRGIIEPTRIDGDEDPPTGERYDNGERDHDAGATKFSESRLPEQLSKKDIRRAKQAKKMELKGSETTHRCNVCKTEFPNKSKLFAHIKEEDHALADDWADKVVPSRGKKGKRQR</sequence>
<dbReference type="OrthoDB" id="5894at2759"/>
<dbReference type="PANTHER" id="PTHR44029:SF1">
    <property type="entry name" value="DNAJ HOMOLOG SUBFAMILY C MEMBER 21"/>
    <property type="match status" value="1"/>
</dbReference>
<dbReference type="InterPro" id="IPR022755">
    <property type="entry name" value="Znf_C2H2_jaz"/>
</dbReference>
<feature type="compositionally biased region" description="Basic and acidic residues" evidence="5">
    <location>
        <begin position="505"/>
        <end position="514"/>
    </location>
</feature>
<evidence type="ECO:0000259" key="6">
    <source>
        <dbReference type="PROSITE" id="PS50076"/>
    </source>
</evidence>
<feature type="region of interest" description="Disordered" evidence="5">
    <location>
        <begin position="256"/>
        <end position="288"/>
    </location>
</feature>
<accession>A0A4S8MJ34</accession>
<evidence type="ECO:0000256" key="3">
    <source>
        <dbReference type="ARBA" id="ARBA00022833"/>
    </source>
</evidence>